<dbReference type="InterPro" id="IPR005025">
    <property type="entry name" value="FMN_Rdtase-like_dom"/>
</dbReference>
<evidence type="ECO:0000313" key="4">
    <source>
        <dbReference type="Proteomes" id="UP001501095"/>
    </source>
</evidence>
<feature type="region of interest" description="Disordered" evidence="1">
    <location>
        <begin position="30"/>
        <end position="49"/>
    </location>
</feature>
<feature type="domain" description="NADPH-dependent FMN reductase-like" evidence="2">
    <location>
        <begin position="53"/>
        <end position="199"/>
    </location>
</feature>
<organism evidence="3 4">
    <name type="scientific">Streptomyces levis</name>
    <dbReference type="NCBI Taxonomy" id="285566"/>
    <lineage>
        <taxon>Bacteria</taxon>
        <taxon>Bacillati</taxon>
        <taxon>Actinomycetota</taxon>
        <taxon>Actinomycetes</taxon>
        <taxon>Kitasatosporales</taxon>
        <taxon>Streptomycetaceae</taxon>
        <taxon>Streptomyces</taxon>
    </lineage>
</organism>
<dbReference type="EMBL" id="BAAATM010000018">
    <property type="protein sequence ID" value="GAA2548897.1"/>
    <property type="molecule type" value="Genomic_DNA"/>
</dbReference>
<gene>
    <name evidence="3" type="ORF">GCM10010423_56060</name>
</gene>
<evidence type="ECO:0000313" key="3">
    <source>
        <dbReference type="EMBL" id="GAA2548897.1"/>
    </source>
</evidence>
<dbReference type="InterPro" id="IPR050712">
    <property type="entry name" value="NAD(P)H-dep_reductase"/>
</dbReference>
<dbReference type="Pfam" id="PF03358">
    <property type="entry name" value="FMN_red"/>
    <property type="match status" value="1"/>
</dbReference>
<keyword evidence="4" id="KW-1185">Reference proteome</keyword>
<reference evidence="3 4" key="1">
    <citation type="journal article" date="2019" name="Int. J. Syst. Evol. Microbiol.">
        <title>The Global Catalogue of Microorganisms (GCM) 10K type strain sequencing project: providing services to taxonomists for standard genome sequencing and annotation.</title>
        <authorList>
            <consortium name="The Broad Institute Genomics Platform"/>
            <consortium name="The Broad Institute Genome Sequencing Center for Infectious Disease"/>
            <person name="Wu L."/>
            <person name="Ma J."/>
        </authorList>
    </citation>
    <scope>NUCLEOTIDE SEQUENCE [LARGE SCALE GENOMIC DNA]</scope>
    <source>
        <strain evidence="3 4">JCM 6924</strain>
    </source>
</reference>
<dbReference type="InterPro" id="IPR029039">
    <property type="entry name" value="Flavoprotein-like_sf"/>
</dbReference>
<dbReference type="Gene3D" id="3.40.50.360">
    <property type="match status" value="1"/>
</dbReference>
<dbReference type="PANTHER" id="PTHR30543">
    <property type="entry name" value="CHROMATE REDUCTASE"/>
    <property type="match status" value="1"/>
</dbReference>
<evidence type="ECO:0000259" key="2">
    <source>
        <dbReference type="Pfam" id="PF03358"/>
    </source>
</evidence>
<dbReference type="SUPFAM" id="SSF52218">
    <property type="entry name" value="Flavoproteins"/>
    <property type="match status" value="1"/>
</dbReference>
<sequence>MPISAALAGSSRSARRAGYRIGTGPGIGCATLKSSEGGPARGNRPDDRETGVTRIVLMSGSLRRGSVNTTAVATLGRLLARRDARVHTPLLDPRVLPYYDQDLDVADGPAPVAEARRLLASADALVISTPSYNGGAPGVLKNALDWLSRPWGDSALTGLPTAVLSASPGPRGAADAQPGLRVNLERSGAVLIDHRPLALGDAEALPRTGQGFTDQATVALLDEVAAAVWAARRTVVGVDVVRPAAGDGAPRPATVA</sequence>
<dbReference type="PANTHER" id="PTHR30543:SF21">
    <property type="entry name" value="NAD(P)H-DEPENDENT FMN REDUCTASE LOT6"/>
    <property type="match status" value="1"/>
</dbReference>
<dbReference type="Proteomes" id="UP001501095">
    <property type="component" value="Unassembled WGS sequence"/>
</dbReference>
<comment type="caution">
    <text evidence="3">The sequence shown here is derived from an EMBL/GenBank/DDBJ whole genome shotgun (WGS) entry which is preliminary data.</text>
</comment>
<protein>
    <recommendedName>
        <fullName evidence="2">NADPH-dependent FMN reductase-like domain-containing protein</fullName>
    </recommendedName>
</protein>
<accession>A0ABN3NZV9</accession>
<proteinExistence type="predicted"/>
<evidence type="ECO:0000256" key="1">
    <source>
        <dbReference type="SAM" id="MobiDB-lite"/>
    </source>
</evidence>
<name>A0ABN3NZV9_9ACTN</name>